<comment type="similarity">
    <text evidence="10 12">Belongs to the ApbE family.</text>
</comment>
<dbReference type="PANTHER" id="PTHR30040:SF2">
    <property type="entry name" value="FAD:PROTEIN FMN TRANSFERASE"/>
    <property type="match status" value="1"/>
</dbReference>
<dbReference type="AlphaFoldDB" id="A0A7M2RMI7"/>
<dbReference type="PIRSF" id="PIRSF006268">
    <property type="entry name" value="ApbE"/>
    <property type="match status" value="1"/>
</dbReference>
<keyword evidence="5 10" id="KW-0479">Metal-binding</keyword>
<evidence type="ECO:0000256" key="11">
    <source>
        <dbReference type="PIRSR" id="PIRSR006268-2"/>
    </source>
</evidence>
<protein>
    <recommendedName>
        <fullName evidence="2 10">FAD:protein FMN transferase</fullName>
        <ecNumber evidence="1 10">2.7.1.180</ecNumber>
    </recommendedName>
    <alternativeName>
        <fullName evidence="8 10">Flavin transferase</fullName>
    </alternativeName>
</protein>
<dbReference type="GO" id="GO:0005886">
    <property type="term" value="C:plasma membrane"/>
    <property type="evidence" value="ECO:0007669"/>
    <property type="project" value="UniProtKB-SubCell"/>
</dbReference>
<keyword evidence="14" id="KW-1185">Reference proteome</keyword>
<comment type="catalytic activity">
    <reaction evidence="9 10 12">
        <text>L-threonyl-[protein] + FAD = FMN-L-threonyl-[protein] + AMP + H(+)</text>
        <dbReference type="Rhea" id="RHEA:36847"/>
        <dbReference type="Rhea" id="RHEA-COMP:11060"/>
        <dbReference type="Rhea" id="RHEA-COMP:11061"/>
        <dbReference type="ChEBI" id="CHEBI:15378"/>
        <dbReference type="ChEBI" id="CHEBI:30013"/>
        <dbReference type="ChEBI" id="CHEBI:57692"/>
        <dbReference type="ChEBI" id="CHEBI:74257"/>
        <dbReference type="ChEBI" id="CHEBI:456215"/>
        <dbReference type="EC" id="2.7.1.180"/>
    </reaction>
</comment>
<evidence type="ECO:0000313" key="13">
    <source>
        <dbReference type="EMBL" id="QOV20777.1"/>
    </source>
</evidence>
<keyword evidence="12" id="KW-0449">Lipoprotein</keyword>
<dbReference type="EMBL" id="CP063304">
    <property type="protein sequence ID" value="QOV20777.1"/>
    <property type="molecule type" value="Genomic_DNA"/>
</dbReference>
<comment type="cofactor">
    <cofactor evidence="11">
        <name>Mg(2+)</name>
        <dbReference type="ChEBI" id="CHEBI:18420"/>
    </cofactor>
    <cofactor evidence="11">
        <name>Mn(2+)</name>
        <dbReference type="ChEBI" id="CHEBI:29035"/>
    </cofactor>
    <text evidence="11">Magnesium. Can also use manganese.</text>
</comment>
<organism evidence="13 14">
    <name type="scientific">Blautia liquoris</name>
    <dbReference type="NCBI Taxonomy" id="2779518"/>
    <lineage>
        <taxon>Bacteria</taxon>
        <taxon>Bacillati</taxon>
        <taxon>Bacillota</taxon>
        <taxon>Clostridia</taxon>
        <taxon>Lachnospirales</taxon>
        <taxon>Lachnospiraceae</taxon>
        <taxon>Blautia</taxon>
    </lineage>
</organism>
<keyword evidence="3 10" id="KW-0285">Flavoprotein</keyword>
<evidence type="ECO:0000256" key="10">
    <source>
        <dbReference type="PIRNR" id="PIRNR006268"/>
    </source>
</evidence>
<feature type="signal peptide" evidence="12">
    <location>
        <begin position="1"/>
        <end position="23"/>
    </location>
</feature>
<comment type="subcellular location">
    <subcellularLocation>
        <location evidence="12">Cell inner membrane</location>
        <topology evidence="12">Lipid-anchor</topology>
        <orientation evidence="12">Periplasmic side</orientation>
    </subcellularLocation>
</comment>
<keyword evidence="12" id="KW-0997">Cell inner membrane</keyword>
<evidence type="ECO:0000256" key="1">
    <source>
        <dbReference type="ARBA" id="ARBA00011955"/>
    </source>
</evidence>
<evidence type="ECO:0000256" key="7">
    <source>
        <dbReference type="ARBA" id="ARBA00022842"/>
    </source>
</evidence>
<dbReference type="KEGG" id="bliq:INP51_07635"/>
<evidence type="ECO:0000256" key="12">
    <source>
        <dbReference type="RuleBase" id="RU363002"/>
    </source>
</evidence>
<dbReference type="InterPro" id="IPR003374">
    <property type="entry name" value="ApbE-like_sf"/>
</dbReference>
<keyword evidence="12" id="KW-1003">Cell membrane</keyword>
<dbReference type="PANTHER" id="PTHR30040">
    <property type="entry name" value="THIAMINE BIOSYNTHESIS LIPOPROTEIN APBE"/>
    <property type="match status" value="1"/>
</dbReference>
<dbReference type="InterPro" id="IPR024932">
    <property type="entry name" value="ApbE"/>
</dbReference>
<evidence type="ECO:0000256" key="8">
    <source>
        <dbReference type="ARBA" id="ARBA00031306"/>
    </source>
</evidence>
<evidence type="ECO:0000256" key="2">
    <source>
        <dbReference type="ARBA" id="ARBA00016337"/>
    </source>
</evidence>
<dbReference type="SUPFAM" id="SSF143631">
    <property type="entry name" value="ApbE-like"/>
    <property type="match status" value="1"/>
</dbReference>
<keyword evidence="4 10" id="KW-0808">Transferase</keyword>
<feature type="binding site" evidence="11">
    <location>
        <position position="286"/>
    </location>
    <ligand>
        <name>Mg(2+)</name>
        <dbReference type="ChEBI" id="CHEBI:18420"/>
    </ligand>
</feature>
<proteinExistence type="inferred from homology"/>
<dbReference type="GO" id="GO:0016740">
    <property type="term" value="F:transferase activity"/>
    <property type="evidence" value="ECO:0007669"/>
    <property type="project" value="UniProtKB-UniRule"/>
</dbReference>
<dbReference type="Gene3D" id="3.10.520.10">
    <property type="entry name" value="ApbE-like domains"/>
    <property type="match status" value="1"/>
</dbReference>
<evidence type="ECO:0000256" key="3">
    <source>
        <dbReference type="ARBA" id="ARBA00022630"/>
    </source>
</evidence>
<accession>A0A7M2RMI7</accession>
<name>A0A7M2RMI7_9FIRM</name>
<keyword evidence="6 10" id="KW-0274">FAD</keyword>
<keyword evidence="12" id="KW-0472">Membrane</keyword>
<sequence>MKLKLCNTLALCLLLLLSGCGKKETQMASRDGTYFDTAISIGVYSKESKKVLDGCFTICEDLEDTFSRTKKDSELYKVNHRQSSQVEISDDLAKVIKEGIRFYEITDGKFDITVEPLLELWDFKSEKKAIPRQDEIDRALREVDGSSIHLSGNTLSFDNKDTKIDLGALAKGYAADRLKEYLNTHDVKNAMINLGGNVLAVGTKPDGSLWNVGIQKPFAPSGEVADILKVKDHSVVSSGIYERYFKKNGKIYHHILDPDTGYPVDTDYSQVTIVSKSSLLGDALSTACMLMGAEKSGELTAQFPEVSLHPIAIE</sequence>
<feature type="chain" id="PRO_5039744101" description="FAD:protein FMN transferase" evidence="12">
    <location>
        <begin position="24"/>
        <end position="314"/>
    </location>
</feature>
<evidence type="ECO:0000256" key="4">
    <source>
        <dbReference type="ARBA" id="ARBA00022679"/>
    </source>
</evidence>
<dbReference type="RefSeq" id="WP_193737091.1">
    <property type="nucleotide sequence ID" value="NZ_CP063304.1"/>
</dbReference>
<evidence type="ECO:0000256" key="9">
    <source>
        <dbReference type="ARBA" id="ARBA00048540"/>
    </source>
</evidence>
<evidence type="ECO:0000256" key="5">
    <source>
        <dbReference type="ARBA" id="ARBA00022723"/>
    </source>
</evidence>
<feature type="binding site" evidence="11">
    <location>
        <position position="168"/>
    </location>
    <ligand>
        <name>Mg(2+)</name>
        <dbReference type="ChEBI" id="CHEBI:18420"/>
    </ligand>
</feature>
<evidence type="ECO:0000313" key="14">
    <source>
        <dbReference type="Proteomes" id="UP000593601"/>
    </source>
</evidence>
<dbReference type="Pfam" id="PF02424">
    <property type="entry name" value="ApbE"/>
    <property type="match status" value="1"/>
</dbReference>
<reference evidence="13 14" key="1">
    <citation type="submission" date="2020-10" db="EMBL/GenBank/DDBJ databases">
        <title>Blautia liquoris sp.nov., isolated from the mud in a fermentation cellar used for the production of Chinese strong-flavoured liquor.</title>
        <authorList>
            <person name="Lu L."/>
        </authorList>
    </citation>
    <scope>NUCLEOTIDE SEQUENCE [LARGE SCALE GENOMIC DNA]</scope>
    <source>
        <strain evidence="13 14">LZLJ-3</strain>
    </source>
</reference>
<dbReference type="Proteomes" id="UP000593601">
    <property type="component" value="Chromosome"/>
</dbReference>
<dbReference type="EC" id="2.7.1.180" evidence="1 10"/>
<dbReference type="GO" id="GO:0046872">
    <property type="term" value="F:metal ion binding"/>
    <property type="evidence" value="ECO:0007669"/>
    <property type="project" value="UniProtKB-UniRule"/>
</dbReference>
<comment type="function">
    <text evidence="12">Flavin transferase that catalyzes the transfer of the FMN moiety of FAD and its covalent binding to the hydroxyl group of a threonine residue in a target flavoprotein.</text>
</comment>
<keyword evidence="12" id="KW-0732">Signal</keyword>
<keyword evidence="7 10" id="KW-0460">Magnesium</keyword>
<evidence type="ECO:0000256" key="6">
    <source>
        <dbReference type="ARBA" id="ARBA00022827"/>
    </source>
</evidence>
<dbReference type="PROSITE" id="PS51257">
    <property type="entry name" value="PROKAR_LIPOPROTEIN"/>
    <property type="match status" value="1"/>
</dbReference>
<feature type="binding site" evidence="11">
    <location>
        <position position="282"/>
    </location>
    <ligand>
        <name>Mg(2+)</name>
        <dbReference type="ChEBI" id="CHEBI:18420"/>
    </ligand>
</feature>
<gene>
    <name evidence="13" type="ORF">INP51_07635</name>
</gene>